<feature type="region of interest" description="Disordered" evidence="1">
    <location>
        <begin position="413"/>
        <end position="441"/>
    </location>
</feature>
<dbReference type="SUPFAM" id="SSF48452">
    <property type="entry name" value="TPR-like"/>
    <property type="match status" value="1"/>
</dbReference>
<evidence type="ECO:0008006" key="4">
    <source>
        <dbReference type="Google" id="ProtNLM"/>
    </source>
</evidence>
<dbReference type="EMBL" id="BOMH01000036">
    <property type="protein sequence ID" value="GID66809.1"/>
    <property type="molecule type" value="Genomic_DNA"/>
</dbReference>
<evidence type="ECO:0000313" key="3">
    <source>
        <dbReference type="Proteomes" id="UP000619479"/>
    </source>
</evidence>
<sequence length="441" mass="48957">MSHTTATRNWARLFEETAHRKFPPRIKDAVADPGRFADPGELPQFVTLLSAGLLVSEHADTAMLADLVERSITTMLTVGPGPDFRDHEELLSTAVRLIDVLARRGERTTQLYLLAAQFRAGYANTDAVRNAYVERAVSSAQDDRELASAMLFQARFHADLSDYPKALTVLDQCRPLVAKTALSDLRAEWNAACGLAHYYNEPATARRFFEEAIRVGSDHPDSTSARRAVGNALHFLGRIAADEGEYHRALTLYIEASRLSSEFKTGHGYYHQRVAEVLVDHGDLDEAQYHLEEAEKLFKAVGQVSNGLQLLQGTWARWHLRAGQVDDAVRSLSLAIASSRSERAARVELILLAEMLRVRLRQRKPFAIAAVLSRAGRVYLTAEAIRSPRAFIRQTVAVADRAITFLRVRKAPTGAGKASPDQVRCPCGAKHHRSDRQQADS</sequence>
<dbReference type="Proteomes" id="UP000619479">
    <property type="component" value="Unassembled WGS sequence"/>
</dbReference>
<dbReference type="RefSeq" id="WP_203743852.1">
    <property type="nucleotide sequence ID" value="NZ_BAAAUC010000001.1"/>
</dbReference>
<name>A0A919IJ90_9ACTN</name>
<dbReference type="InterPro" id="IPR011990">
    <property type="entry name" value="TPR-like_helical_dom_sf"/>
</dbReference>
<protein>
    <recommendedName>
        <fullName evidence="4">MalT-like TPR region domain-containing protein</fullName>
    </recommendedName>
</protein>
<comment type="caution">
    <text evidence="2">The sequence shown here is derived from an EMBL/GenBank/DDBJ whole genome shotgun (WGS) entry which is preliminary data.</text>
</comment>
<reference evidence="2" key="1">
    <citation type="submission" date="2021-01" db="EMBL/GenBank/DDBJ databases">
        <title>Whole genome shotgun sequence of Actinoplanes cyaneus NBRC 14990.</title>
        <authorList>
            <person name="Komaki H."/>
            <person name="Tamura T."/>
        </authorList>
    </citation>
    <scope>NUCLEOTIDE SEQUENCE</scope>
    <source>
        <strain evidence="2">NBRC 14990</strain>
    </source>
</reference>
<proteinExistence type="predicted"/>
<gene>
    <name evidence="2" type="ORF">Acy02nite_46900</name>
</gene>
<keyword evidence="3" id="KW-1185">Reference proteome</keyword>
<accession>A0A919IJ90</accession>
<dbReference type="AlphaFoldDB" id="A0A919IJ90"/>
<organism evidence="2 3">
    <name type="scientific">Actinoplanes cyaneus</name>
    <dbReference type="NCBI Taxonomy" id="52696"/>
    <lineage>
        <taxon>Bacteria</taxon>
        <taxon>Bacillati</taxon>
        <taxon>Actinomycetota</taxon>
        <taxon>Actinomycetes</taxon>
        <taxon>Micromonosporales</taxon>
        <taxon>Micromonosporaceae</taxon>
        <taxon>Actinoplanes</taxon>
    </lineage>
</organism>
<evidence type="ECO:0000313" key="2">
    <source>
        <dbReference type="EMBL" id="GID66809.1"/>
    </source>
</evidence>
<dbReference type="Gene3D" id="1.25.40.10">
    <property type="entry name" value="Tetratricopeptide repeat domain"/>
    <property type="match status" value="1"/>
</dbReference>
<evidence type="ECO:0000256" key="1">
    <source>
        <dbReference type="SAM" id="MobiDB-lite"/>
    </source>
</evidence>